<dbReference type="Pfam" id="PF18924">
    <property type="entry name" value="DUF5674"/>
    <property type="match status" value="1"/>
</dbReference>
<protein>
    <submittedName>
        <fullName evidence="1">Uncharacterized protein</fullName>
    </submittedName>
</protein>
<dbReference type="AlphaFoldDB" id="A0A1F5KN52"/>
<accession>A0A1F5KN52</accession>
<proteinExistence type="predicted"/>
<evidence type="ECO:0000313" key="1">
    <source>
        <dbReference type="EMBL" id="OGE42346.1"/>
    </source>
</evidence>
<reference evidence="1 2" key="1">
    <citation type="journal article" date="2016" name="Nat. Commun.">
        <title>Thousands of microbial genomes shed light on interconnected biogeochemical processes in an aquifer system.</title>
        <authorList>
            <person name="Anantharaman K."/>
            <person name="Brown C.T."/>
            <person name="Hug L.A."/>
            <person name="Sharon I."/>
            <person name="Castelle C.J."/>
            <person name="Probst A.J."/>
            <person name="Thomas B.C."/>
            <person name="Singh A."/>
            <person name="Wilkins M.J."/>
            <person name="Karaoz U."/>
            <person name="Brodie E.L."/>
            <person name="Williams K.H."/>
            <person name="Hubbard S.S."/>
            <person name="Banfield J.F."/>
        </authorList>
    </citation>
    <scope>NUCLEOTIDE SEQUENCE [LARGE SCALE GENOMIC DNA]</scope>
</reference>
<evidence type="ECO:0000313" key="2">
    <source>
        <dbReference type="Proteomes" id="UP000178565"/>
    </source>
</evidence>
<name>A0A1F5KN52_9BACT</name>
<sequence length="92" mass="10612">MSYELGDYIKVVVDVEKEILAGGGGMHYDEEQLLLEYGCEQKNLWGGGIDFTTKEIDYNSMINIRPNDNPSRDILSENLRKRFKEIVEKILL</sequence>
<gene>
    <name evidence="1" type="ORF">A3B45_02150</name>
</gene>
<dbReference type="EMBL" id="MFDM01000027">
    <property type="protein sequence ID" value="OGE42346.1"/>
    <property type="molecule type" value="Genomic_DNA"/>
</dbReference>
<comment type="caution">
    <text evidence="1">The sequence shown here is derived from an EMBL/GenBank/DDBJ whole genome shotgun (WGS) entry which is preliminary data.</text>
</comment>
<organism evidence="1 2">
    <name type="scientific">Candidatus Daviesbacteria bacterium RIFCSPLOWO2_01_FULL_39_12</name>
    <dbReference type="NCBI Taxonomy" id="1797785"/>
    <lineage>
        <taxon>Bacteria</taxon>
        <taxon>Candidatus Daviesiibacteriota</taxon>
    </lineage>
</organism>
<dbReference type="STRING" id="1797785.A3B45_02150"/>
<dbReference type="Proteomes" id="UP000178565">
    <property type="component" value="Unassembled WGS sequence"/>
</dbReference>
<dbReference type="InterPro" id="IPR043731">
    <property type="entry name" value="DUF5674"/>
</dbReference>